<dbReference type="CDD" id="cd13580">
    <property type="entry name" value="PBP2_AlgQ_like_1"/>
    <property type="match status" value="1"/>
</dbReference>
<dbReference type="PROSITE" id="PS51257">
    <property type="entry name" value="PROKAR_LIPOPROTEIN"/>
    <property type="match status" value="1"/>
</dbReference>
<dbReference type="SUPFAM" id="SSF53850">
    <property type="entry name" value="Periplasmic binding protein-like II"/>
    <property type="match status" value="1"/>
</dbReference>
<geneLocation type="plasmid" evidence="3 4">
    <name>unnamed1</name>
</geneLocation>
<dbReference type="KEGG" id="prz:GZH47_32020"/>
<dbReference type="InterPro" id="IPR050490">
    <property type="entry name" value="Bact_solute-bd_prot1"/>
</dbReference>
<keyword evidence="3" id="KW-0614">Plasmid</keyword>
<sequence length="572" mass="62383">MKTLTLRKTAASVLLASLILTAACSGNNSQSAGSNNSAGTSGTNSAANTDTAGTANEDGPISKYNPPITVSMIRPFDQTATFQPGESMEKNNWATALEQELGVIMKYPWGPIPGGQYEDKINIAIASNQLPDISQLAAPQLKQLVDAGSLEDLYPAYNKYATPLLKKIVEADGGRALKTATFDGKLMALTVPNGIGDAFGMLWVRKDWLDKLGLPEPKTMQDVQNIAQAFAKDGKIGLALDKDLIGNTFTLDGFANGYHAYPKKWIKDSNGKLVYGSIQPEMRTALQEAQKLYKDGAMDKEFGVKTADTVAQDFAAGKIGMTYGAMFFPLWPFADNKKNDPAADWRPYPIVSVDGKPAMPIADISSSGYFAAKKGFAHPEVIIKLANFYAEKFWSDHSTKEDYAKLREITVDDGKGGKKSVTVWFQAPFMVESGGKNQDNYIAINEALKTGDASKLNPEQTSNYNDIKKWLDNKDINGYGYNGVFGKGGSEGIILNYLQNENNYLINEFYGSATATMAARKSTLDKMELEVFTKIIMGAPIEDFDKFVQNWNKLGGEQITKEVNDWSASVNS</sequence>
<protein>
    <submittedName>
        <fullName evidence="3">Extracellular solute-binding protein</fullName>
    </submittedName>
</protein>
<accession>A0A6C0PAD9</accession>
<dbReference type="EMBL" id="CP048287">
    <property type="protein sequence ID" value="QHW35517.1"/>
    <property type="molecule type" value="Genomic_DNA"/>
</dbReference>
<feature type="chain" id="PRO_5038918651" evidence="2">
    <location>
        <begin position="23"/>
        <end position="572"/>
    </location>
</feature>
<dbReference type="Proteomes" id="UP000479114">
    <property type="component" value="Plasmid unnamed1"/>
</dbReference>
<keyword evidence="4" id="KW-1185">Reference proteome</keyword>
<dbReference type="PANTHER" id="PTHR43649:SF12">
    <property type="entry name" value="DIACETYLCHITOBIOSE BINDING PROTEIN DASA"/>
    <property type="match status" value="1"/>
</dbReference>
<gene>
    <name evidence="3" type="ORF">GZH47_32020</name>
</gene>
<name>A0A6C0PAD9_9BACL</name>
<dbReference type="AlphaFoldDB" id="A0A6C0PAD9"/>
<evidence type="ECO:0000313" key="3">
    <source>
        <dbReference type="EMBL" id="QHW35517.1"/>
    </source>
</evidence>
<organism evidence="3 4">
    <name type="scientific">Paenibacillus rhizovicinus</name>
    <dbReference type="NCBI Taxonomy" id="2704463"/>
    <lineage>
        <taxon>Bacteria</taxon>
        <taxon>Bacillati</taxon>
        <taxon>Bacillota</taxon>
        <taxon>Bacilli</taxon>
        <taxon>Bacillales</taxon>
        <taxon>Paenibacillaceae</taxon>
        <taxon>Paenibacillus</taxon>
    </lineage>
</organism>
<dbReference type="RefSeq" id="WP_162645663.1">
    <property type="nucleotide sequence ID" value="NZ_CP048287.1"/>
</dbReference>
<dbReference type="PANTHER" id="PTHR43649">
    <property type="entry name" value="ARABINOSE-BINDING PROTEIN-RELATED"/>
    <property type="match status" value="1"/>
</dbReference>
<evidence type="ECO:0000256" key="2">
    <source>
        <dbReference type="SAM" id="SignalP"/>
    </source>
</evidence>
<proteinExistence type="predicted"/>
<feature type="region of interest" description="Disordered" evidence="1">
    <location>
        <begin position="29"/>
        <end position="67"/>
    </location>
</feature>
<evidence type="ECO:0000256" key="1">
    <source>
        <dbReference type="SAM" id="MobiDB-lite"/>
    </source>
</evidence>
<dbReference type="Gene3D" id="3.40.190.10">
    <property type="entry name" value="Periplasmic binding protein-like II"/>
    <property type="match status" value="2"/>
</dbReference>
<keyword evidence="2" id="KW-0732">Signal</keyword>
<reference evidence="3 4" key="1">
    <citation type="submission" date="2020-02" db="EMBL/GenBank/DDBJ databases">
        <title>Paenibacillus sp. nov., isolated from rhizosphere soil of tomato.</title>
        <authorList>
            <person name="Weon H.-Y."/>
            <person name="Lee S.A."/>
        </authorList>
    </citation>
    <scope>NUCLEOTIDE SEQUENCE [LARGE SCALE GENOMIC DNA]</scope>
    <source>
        <strain evidence="3 4">14171R-81</strain>
        <plasmid evidence="3 4">unnamed1</plasmid>
    </source>
</reference>
<evidence type="ECO:0000313" key="4">
    <source>
        <dbReference type="Proteomes" id="UP000479114"/>
    </source>
</evidence>
<feature type="signal peptide" evidence="2">
    <location>
        <begin position="1"/>
        <end position="22"/>
    </location>
</feature>
<feature type="compositionally biased region" description="Low complexity" evidence="1">
    <location>
        <begin position="29"/>
        <end position="49"/>
    </location>
</feature>